<dbReference type="HOGENOM" id="CLU_2267720_0_0_1"/>
<reference evidence="1 3" key="1">
    <citation type="journal article" date="2011" name="Nature">
        <title>The Medicago genome provides insight into the evolution of rhizobial symbioses.</title>
        <authorList>
            <person name="Young N.D."/>
            <person name="Debelle F."/>
            <person name="Oldroyd G.E."/>
            <person name="Geurts R."/>
            <person name="Cannon S.B."/>
            <person name="Udvardi M.K."/>
            <person name="Benedito V.A."/>
            <person name="Mayer K.F."/>
            <person name="Gouzy J."/>
            <person name="Schoof H."/>
            <person name="Van de Peer Y."/>
            <person name="Proost S."/>
            <person name="Cook D.R."/>
            <person name="Meyers B.C."/>
            <person name="Spannagl M."/>
            <person name="Cheung F."/>
            <person name="De Mita S."/>
            <person name="Krishnakumar V."/>
            <person name="Gundlach H."/>
            <person name="Zhou S."/>
            <person name="Mudge J."/>
            <person name="Bharti A.K."/>
            <person name="Murray J.D."/>
            <person name="Naoumkina M.A."/>
            <person name="Rosen B."/>
            <person name="Silverstein K.A."/>
            <person name="Tang H."/>
            <person name="Rombauts S."/>
            <person name="Zhao P.X."/>
            <person name="Zhou P."/>
            <person name="Barbe V."/>
            <person name="Bardou P."/>
            <person name="Bechner M."/>
            <person name="Bellec A."/>
            <person name="Berger A."/>
            <person name="Berges H."/>
            <person name="Bidwell S."/>
            <person name="Bisseling T."/>
            <person name="Choisne N."/>
            <person name="Couloux A."/>
            <person name="Denny R."/>
            <person name="Deshpande S."/>
            <person name="Dai X."/>
            <person name="Doyle J.J."/>
            <person name="Dudez A.M."/>
            <person name="Farmer A.D."/>
            <person name="Fouteau S."/>
            <person name="Franken C."/>
            <person name="Gibelin C."/>
            <person name="Gish J."/>
            <person name="Goldstein S."/>
            <person name="Gonzalez A.J."/>
            <person name="Green P.J."/>
            <person name="Hallab A."/>
            <person name="Hartog M."/>
            <person name="Hua A."/>
            <person name="Humphray S.J."/>
            <person name="Jeong D.H."/>
            <person name="Jing Y."/>
            <person name="Jocker A."/>
            <person name="Kenton S.M."/>
            <person name="Kim D.J."/>
            <person name="Klee K."/>
            <person name="Lai H."/>
            <person name="Lang C."/>
            <person name="Lin S."/>
            <person name="Macmil S.L."/>
            <person name="Magdelenat G."/>
            <person name="Matthews L."/>
            <person name="McCorrison J."/>
            <person name="Monaghan E.L."/>
            <person name="Mun J.H."/>
            <person name="Najar F.Z."/>
            <person name="Nicholson C."/>
            <person name="Noirot C."/>
            <person name="O'Bleness M."/>
            <person name="Paule C.R."/>
            <person name="Poulain J."/>
            <person name="Prion F."/>
            <person name="Qin B."/>
            <person name="Qu C."/>
            <person name="Retzel E.F."/>
            <person name="Riddle C."/>
            <person name="Sallet E."/>
            <person name="Samain S."/>
            <person name="Samson N."/>
            <person name="Sanders I."/>
            <person name="Saurat O."/>
            <person name="Scarpelli C."/>
            <person name="Schiex T."/>
            <person name="Segurens B."/>
            <person name="Severin A.J."/>
            <person name="Sherrier D.J."/>
            <person name="Shi R."/>
            <person name="Sims S."/>
            <person name="Singer S.R."/>
            <person name="Sinharoy S."/>
            <person name="Sterck L."/>
            <person name="Viollet A."/>
            <person name="Wang B.B."/>
            <person name="Wang K."/>
            <person name="Wang M."/>
            <person name="Wang X."/>
            <person name="Warfsmann J."/>
            <person name="Weissenbach J."/>
            <person name="White D.D."/>
            <person name="White J.D."/>
            <person name="Wiley G.B."/>
            <person name="Wincker P."/>
            <person name="Xing Y."/>
            <person name="Yang L."/>
            <person name="Yao Z."/>
            <person name="Ying F."/>
            <person name="Zhai J."/>
            <person name="Zhou L."/>
            <person name="Zuber A."/>
            <person name="Denarie J."/>
            <person name="Dixon R.A."/>
            <person name="May G.D."/>
            <person name="Schwartz D.C."/>
            <person name="Rogers J."/>
            <person name="Quetier F."/>
            <person name="Town C.D."/>
            <person name="Roe B.A."/>
        </authorList>
    </citation>
    <scope>NUCLEOTIDE SEQUENCE [LARGE SCALE GENOMIC DNA]</scope>
    <source>
        <strain evidence="1">A17</strain>
        <strain evidence="2 3">cv. Jemalong A17</strain>
    </source>
</reference>
<dbReference type="EMBL" id="CM001217">
    <property type="protein sequence ID" value="KEH41329.1"/>
    <property type="molecule type" value="Genomic_DNA"/>
</dbReference>
<name>A0A072VH22_MEDTR</name>
<dbReference type="AlphaFoldDB" id="A0A072VH22"/>
<reference evidence="2" key="3">
    <citation type="submission" date="2015-04" db="UniProtKB">
        <authorList>
            <consortium name="EnsemblPlants"/>
        </authorList>
    </citation>
    <scope>IDENTIFICATION</scope>
    <source>
        <strain evidence="2">cv. Jemalong A17</strain>
    </source>
</reference>
<dbReference type="EnsemblPlants" id="KEH41329">
    <property type="protein sequence ID" value="KEH41329"/>
    <property type="gene ID" value="MTR_1g048730"/>
</dbReference>
<evidence type="ECO:0000313" key="2">
    <source>
        <dbReference type="EnsemblPlants" id="KEH41329"/>
    </source>
</evidence>
<gene>
    <name evidence="1" type="ordered locus">MTR_1g048730</name>
</gene>
<keyword evidence="3" id="KW-1185">Reference proteome</keyword>
<sequence length="103" mass="11885">MNENYKIRTWVIASYATAHGPWPPAVVKLLLTEKSWSNIRAINANLILFKIIYSTKVNFQKRLLVSIDVEESWLLEASMVLKYKDAEMRRLGWELREMGGDGG</sequence>
<evidence type="ECO:0000313" key="1">
    <source>
        <dbReference type="EMBL" id="KEH41329.1"/>
    </source>
</evidence>
<proteinExistence type="predicted"/>
<accession>A0A072VH22</accession>
<evidence type="ECO:0000313" key="3">
    <source>
        <dbReference type="Proteomes" id="UP000002051"/>
    </source>
</evidence>
<dbReference type="Proteomes" id="UP000002051">
    <property type="component" value="Unassembled WGS sequence"/>
</dbReference>
<organism evidence="1 3">
    <name type="scientific">Medicago truncatula</name>
    <name type="common">Barrel medic</name>
    <name type="synonym">Medicago tribuloides</name>
    <dbReference type="NCBI Taxonomy" id="3880"/>
    <lineage>
        <taxon>Eukaryota</taxon>
        <taxon>Viridiplantae</taxon>
        <taxon>Streptophyta</taxon>
        <taxon>Embryophyta</taxon>
        <taxon>Tracheophyta</taxon>
        <taxon>Spermatophyta</taxon>
        <taxon>Magnoliopsida</taxon>
        <taxon>eudicotyledons</taxon>
        <taxon>Gunneridae</taxon>
        <taxon>Pentapetalae</taxon>
        <taxon>rosids</taxon>
        <taxon>fabids</taxon>
        <taxon>Fabales</taxon>
        <taxon>Fabaceae</taxon>
        <taxon>Papilionoideae</taxon>
        <taxon>50 kb inversion clade</taxon>
        <taxon>NPAAA clade</taxon>
        <taxon>Hologalegina</taxon>
        <taxon>IRL clade</taxon>
        <taxon>Trifolieae</taxon>
        <taxon>Medicago</taxon>
    </lineage>
</organism>
<reference evidence="1 3" key="2">
    <citation type="journal article" date="2014" name="BMC Genomics">
        <title>An improved genome release (version Mt4.0) for the model legume Medicago truncatula.</title>
        <authorList>
            <person name="Tang H."/>
            <person name="Krishnakumar V."/>
            <person name="Bidwell S."/>
            <person name="Rosen B."/>
            <person name="Chan A."/>
            <person name="Zhou S."/>
            <person name="Gentzbittel L."/>
            <person name="Childs K.L."/>
            <person name="Yandell M."/>
            <person name="Gundlach H."/>
            <person name="Mayer K.F."/>
            <person name="Schwartz D.C."/>
            <person name="Town C.D."/>
        </authorList>
    </citation>
    <scope>GENOME REANNOTATION</scope>
    <source>
        <strain evidence="1">A17</strain>
        <strain evidence="2 3">cv. Jemalong A17</strain>
    </source>
</reference>
<protein>
    <submittedName>
        <fullName evidence="1 2">Uncharacterized protein</fullName>
    </submittedName>
</protein>